<dbReference type="EMBL" id="JAQOSP010000006">
    <property type="protein sequence ID" value="MDJ1168213.1"/>
    <property type="molecule type" value="Genomic_DNA"/>
</dbReference>
<reference evidence="1 2" key="1">
    <citation type="submission" date="2023-01" db="EMBL/GenBank/DDBJ databases">
        <title>Novel diversity within Roseofilum (Cyanobacteria; Desertifilaceae) from marine benthic mats with descriptions of four novel species.</title>
        <authorList>
            <person name="Wang Y."/>
            <person name="Berthold D.E."/>
            <person name="Hu J."/>
            <person name="Lefler F.W."/>
            <person name="Laughinghouse H.D. IV."/>
        </authorList>
    </citation>
    <scope>NUCLEOTIDE SEQUENCE [LARGE SCALE GENOMIC DNA]</scope>
    <source>
        <strain evidence="1 2">BLCC-M154</strain>
    </source>
</reference>
<accession>A0ABT7AMT9</accession>
<sequence length="44" mass="4795">MDNPIYSGKRSLCDRQGYGNQLAGAINLQLMQENGSFLARLHGG</sequence>
<name>A0ABT7AMT9_9CYAN</name>
<proteinExistence type="predicted"/>
<gene>
    <name evidence="1" type="ORF">PMG71_02075</name>
</gene>
<evidence type="ECO:0000313" key="2">
    <source>
        <dbReference type="Proteomes" id="UP001235303"/>
    </source>
</evidence>
<dbReference type="Proteomes" id="UP001235303">
    <property type="component" value="Unassembled WGS sequence"/>
</dbReference>
<organism evidence="1 2">
    <name type="scientific">Roseofilum acuticapitatum BLCC-M154</name>
    <dbReference type="NCBI Taxonomy" id="3022444"/>
    <lineage>
        <taxon>Bacteria</taxon>
        <taxon>Bacillati</taxon>
        <taxon>Cyanobacteriota</taxon>
        <taxon>Cyanophyceae</taxon>
        <taxon>Desertifilales</taxon>
        <taxon>Desertifilaceae</taxon>
        <taxon>Roseofilum</taxon>
        <taxon>Roseofilum acuticapitatum</taxon>
    </lineage>
</organism>
<protein>
    <submittedName>
        <fullName evidence="1">Uncharacterized protein</fullName>
    </submittedName>
</protein>
<evidence type="ECO:0000313" key="1">
    <source>
        <dbReference type="EMBL" id="MDJ1168213.1"/>
    </source>
</evidence>
<dbReference type="RefSeq" id="WP_283751979.1">
    <property type="nucleotide sequence ID" value="NZ_JAQOSP010000006.1"/>
</dbReference>
<keyword evidence="2" id="KW-1185">Reference proteome</keyword>
<comment type="caution">
    <text evidence="1">The sequence shown here is derived from an EMBL/GenBank/DDBJ whole genome shotgun (WGS) entry which is preliminary data.</text>
</comment>